<proteinExistence type="predicted"/>
<dbReference type="InterPro" id="IPR011009">
    <property type="entry name" value="Kinase-like_dom_sf"/>
</dbReference>
<dbReference type="PANTHER" id="PTHR48055">
    <property type="entry name" value="LEUCINE-RICH REPEAT RECEPTOR PROTEIN KINASE EMS1"/>
    <property type="match status" value="1"/>
</dbReference>
<accession>A0A2G2Z1U9</accession>
<name>A0A2G2Z1U9_CAPAN</name>
<gene>
    <name evidence="1" type="ORF">T459_19488</name>
</gene>
<dbReference type="PANTHER" id="PTHR48055:SF55">
    <property type="entry name" value="PROTEIN KINASE DOMAIN-CONTAINING PROTEIN"/>
    <property type="match status" value="1"/>
</dbReference>
<dbReference type="SUPFAM" id="SSF56112">
    <property type="entry name" value="Protein kinase-like (PK-like)"/>
    <property type="match status" value="1"/>
</dbReference>
<dbReference type="EMBL" id="AYRZ02000007">
    <property type="protein sequence ID" value="PHT75966.1"/>
    <property type="molecule type" value="Genomic_DNA"/>
</dbReference>
<evidence type="ECO:0000313" key="1">
    <source>
        <dbReference type="EMBL" id="PHT75966.1"/>
    </source>
</evidence>
<keyword evidence="2" id="KW-1185">Reference proteome</keyword>
<comment type="caution">
    <text evidence="1">The sequence shown here is derived from an EMBL/GenBank/DDBJ whole genome shotgun (WGS) entry which is preliminary data.</text>
</comment>
<evidence type="ECO:0008006" key="3">
    <source>
        <dbReference type="Google" id="ProtNLM"/>
    </source>
</evidence>
<evidence type="ECO:0000313" key="2">
    <source>
        <dbReference type="Proteomes" id="UP000222542"/>
    </source>
</evidence>
<sequence length="154" mass="17307">MNICSVSQHIHLYVAEYGSGVNVSTLGDIYSFGIMLLELFTGRRPTDEIVKDGLNNQQYIKTNLPRHVMDIVDPSLLLLYDKHNKHNDNTSDLEEKAILQDDEYILKLNASNMIQGCLVLVLKIGLLCSSSSPTYQMPISIALDKIHSINNLFL</sequence>
<organism evidence="1 2">
    <name type="scientific">Capsicum annuum</name>
    <name type="common">Capsicum pepper</name>
    <dbReference type="NCBI Taxonomy" id="4072"/>
    <lineage>
        <taxon>Eukaryota</taxon>
        <taxon>Viridiplantae</taxon>
        <taxon>Streptophyta</taxon>
        <taxon>Embryophyta</taxon>
        <taxon>Tracheophyta</taxon>
        <taxon>Spermatophyta</taxon>
        <taxon>Magnoliopsida</taxon>
        <taxon>eudicotyledons</taxon>
        <taxon>Gunneridae</taxon>
        <taxon>Pentapetalae</taxon>
        <taxon>asterids</taxon>
        <taxon>lamiids</taxon>
        <taxon>Solanales</taxon>
        <taxon>Solanaceae</taxon>
        <taxon>Solanoideae</taxon>
        <taxon>Capsiceae</taxon>
        <taxon>Capsicum</taxon>
    </lineage>
</organism>
<dbReference type="InterPro" id="IPR051564">
    <property type="entry name" value="LRR_receptor-like_kinase"/>
</dbReference>
<dbReference type="STRING" id="4072.A0A2G2Z1U9"/>
<dbReference type="Proteomes" id="UP000222542">
    <property type="component" value="Unassembled WGS sequence"/>
</dbReference>
<protein>
    <recommendedName>
        <fullName evidence="3">Protein kinase domain-containing protein</fullName>
    </recommendedName>
</protein>
<reference evidence="1 2" key="2">
    <citation type="journal article" date="2017" name="Genome Biol.">
        <title>New reference genome sequences of hot pepper reveal the massive evolution of plant disease-resistance genes by retroduplication.</title>
        <authorList>
            <person name="Kim S."/>
            <person name="Park J."/>
            <person name="Yeom S.I."/>
            <person name="Kim Y.M."/>
            <person name="Seo E."/>
            <person name="Kim K.T."/>
            <person name="Kim M.S."/>
            <person name="Lee J.M."/>
            <person name="Cheong K."/>
            <person name="Shin H.S."/>
            <person name="Kim S.B."/>
            <person name="Han K."/>
            <person name="Lee J."/>
            <person name="Park M."/>
            <person name="Lee H.A."/>
            <person name="Lee H.Y."/>
            <person name="Lee Y."/>
            <person name="Oh S."/>
            <person name="Lee J.H."/>
            <person name="Choi E."/>
            <person name="Choi E."/>
            <person name="Lee S.E."/>
            <person name="Jeon J."/>
            <person name="Kim H."/>
            <person name="Choi G."/>
            <person name="Song H."/>
            <person name="Lee J."/>
            <person name="Lee S.C."/>
            <person name="Kwon J.K."/>
            <person name="Lee H.Y."/>
            <person name="Koo N."/>
            <person name="Hong Y."/>
            <person name="Kim R.W."/>
            <person name="Kang W.H."/>
            <person name="Huh J.H."/>
            <person name="Kang B.C."/>
            <person name="Yang T.J."/>
            <person name="Lee Y.H."/>
            <person name="Bennetzen J.L."/>
            <person name="Choi D."/>
        </authorList>
    </citation>
    <scope>NUCLEOTIDE SEQUENCE [LARGE SCALE GENOMIC DNA]</scope>
    <source>
        <strain evidence="2">cv. CM334</strain>
    </source>
</reference>
<dbReference type="AlphaFoldDB" id="A0A2G2Z1U9"/>
<reference evidence="1 2" key="1">
    <citation type="journal article" date="2014" name="Nat. Genet.">
        <title>Genome sequence of the hot pepper provides insights into the evolution of pungency in Capsicum species.</title>
        <authorList>
            <person name="Kim S."/>
            <person name="Park M."/>
            <person name="Yeom S.I."/>
            <person name="Kim Y.M."/>
            <person name="Lee J.M."/>
            <person name="Lee H.A."/>
            <person name="Seo E."/>
            <person name="Choi J."/>
            <person name="Cheong K."/>
            <person name="Kim K.T."/>
            <person name="Jung K."/>
            <person name="Lee G.W."/>
            <person name="Oh S.K."/>
            <person name="Bae C."/>
            <person name="Kim S.B."/>
            <person name="Lee H.Y."/>
            <person name="Kim S.Y."/>
            <person name="Kim M.S."/>
            <person name="Kang B.C."/>
            <person name="Jo Y.D."/>
            <person name="Yang H.B."/>
            <person name="Jeong H.J."/>
            <person name="Kang W.H."/>
            <person name="Kwon J.K."/>
            <person name="Shin C."/>
            <person name="Lim J.Y."/>
            <person name="Park J.H."/>
            <person name="Huh J.H."/>
            <person name="Kim J.S."/>
            <person name="Kim B.D."/>
            <person name="Cohen O."/>
            <person name="Paran I."/>
            <person name="Suh M.C."/>
            <person name="Lee S.B."/>
            <person name="Kim Y.K."/>
            <person name="Shin Y."/>
            <person name="Noh S.J."/>
            <person name="Park J."/>
            <person name="Seo Y.S."/>
            <person name="Kwon S.Y."/>
            <person name="Kim H.A."/>
            <person name="Park J.M."/>
            <person name="Kim H.J."/>
            <person name="Choi S.B."/>
            <person name="Bosland P.W."/>
            <person name="Reeves G."/>
            <person name="Jo S.H."/>
            <person name="Lee B.W."/>
            <person name="Cho H.T."/>
            <person name="Choi H.S."/>
            <person name="Lee M.S."/>
            <person name="Yu Y."/>
            <person name="Do Choi Y."/>
            <person name="Park B.S."/>
            <person name="van Deynze A."/>
            <person name="Ashrafi H."/>
            <person name="Hill T."/>
            <person name="Kim W.T."/>
            <person name="Pai H.S."/>
            <person name="Ahn H.K."/>
            <person name="Yeam I."/>
            <person name="Giovannoni J.J."/>
            <person name="Rose J.K."/>
            <person name="Sorensen I."/>
            <person name="Lee S.J."/>
            <person name="Kim R.W."/>
            <person name="Choi I.Y."/>
            <person name="Choi B.S."/>
            <person name="Lim J.S."/>
            <person name="Lee Y.H."/>
            <person name="Choi D."/>
        </authorList>
    </citation>
    <scope>NUCLEOTIDE SEQUENCE [LARGE SCALE GENOMIC DNA]</scope>
    <source>
        <strain evidence="2">cv. CM334</strain>
    </source>
</reference>
<dbReference type="Gramene" id="PHT75966">
    <property type="protein sequence ID" value="PHT75966"/>
    <property type="gene ID" value="T459_19488"/>
</dbReference>
<dbReference type="Gene3D" id="1.10.510.10">
    <property type="entry name" value="Transferase(Phosphotransferase) domain 1"/>
    <property type="match status" value="1"/>
</dbReference>